<name>A0A6M8B5F1_9CYAN</name>
<dbReference type="Proteomes" id="UP000505210">
    <property type="component" value="Chromosome"/>
</dbReference>
<keyword evidence="1" id="KW-1133">Transmembrane helix</keyword>
<dbReference type="EMBL" id="CP053661">
    <property type="protein sequence ID" value="QKD82559.1"/>
    <property type="molecule type" value="Genomic_DNA"/>
</dbReference>
<evidence type="ECO:0000256" key="1">
    <source>
        <dbReference type="SAM" id="Phobius"/>
    </source>
</evidence>
<accession>A0A6M8B5F1</accession>
<keyword evidence="1" id="KW-0812">Transmembrane</keyword>
<dbReference type="NCBIfam" id="NF038305">
    <property type="entry name" value="HpsJ_fam"/>
    <property type="match status" value="1"/>
</dbReference>
<feature type="transmembrane region" description="Helical" evidence="1">
    <location>
        <begin position="208"/>
        <end position="226"/>
    </location>
</feature>
<organism evidence="2 3">
    <name type="scientific">Thermoleptolyngbya sichuanensis A183</name>
    <dbReference type="NCBI Taxonomy" id="2737172"/>
    <lineage>
        <taxon>Bacteria</taxon>
        <taxon>Bacillati</taxon>
        <taxon>Cyanobacteriota</taxon>
        <taxon>Cyanophyceae</taxon>
        <taxon>Oculatellales</taxon>
        <taxon>Oculatellaceae</taxon>
        <taxon>Thermoleptolyngbya</taxon>
        <taxon>Thermoleptolyngbya sichuanensis</taxon>
    </lineage>
</organism>
<protein>
    <submittedName>
        <fullName evidence="2">Uncharacterized protein</fullName>
    </submittedName>
</protein>
<feature type="transmembrane region" description="Helical" evidence="1">
    <location>
        <begin position="64"/>
        <end position="81"/>
    </location>
</feature>
<proteinExistence type="predicted"/>
<sequence>MTQAQPESPTPSPASKPFSPVLLRWAGYGLLVLTTLDLFTILFPPRFTNPIWEFETMGAIVERVPVPLLAAALIFFGEMQFRSKWERPVLKFLSWVSMLFGIFLLLLVPLGVTNTLRLNSQSMDLISNQFSQQLEQVAAFEKQINDASAEQIKGFLESQGVTLEGDAARAPKEQMLSQLSQFKERMQEQVEIEKASRRNRLMESSAKWNLSALISGFLFIYIWHLTRWARSAKKKRSKASKTQPAA</sequence>
<dbReference type="AlphaFoldDB" id="A0A6M8B5F1"/>
<evidence type="ECO:0000313" key="2">
    <source>
        <dbReference type="EMBL" id="QKD82559.1"/>
    </source>
</evidence>
<keyword evidence="1" id="KW-0472">Membrane</keyword>
<gene>
    <name evidence="2" type="ORF">HPC62_10505</name>
</gene>
<dbReference type="RefSeq" id="WP_172355457.1">
    <property type="nucleotide sequence ID" value="NZ_CP053661.1"/>
</dbReference>
<keyword evidence="3" id="KW-1185">Reference proteome</keyword>
<dbReference type="InterPro" id="IPR047709">
    <property type="entry name" value="HpsJ-like"/>
</dbReference>
<feature type="transmembrane region" description="Helical" evidence="1">
    <location>
        <begin position="93"/>
        <end position="112"/>
    </location>
</feature>
<evidence type="ECO:0000313" key="3">
    <source>
        <dbReference type="Proteomes" id="UP000505210"/>
    </source>
</evidence>
<feature type="transmembrane region" description="Helical" evidence="1">
    <location>
        <begin position="21"/>
        <end position="44"/>
    </location>
</feature>
<reference evidence="2 3" key="1">
    <citation type="submission" date="2020-05" db="EMBL/GenBank/DDBJ databases">
        <title>Complete genome sequence of of a novel Thermoleptolyngbya strain isolated from hot springs of Ganzi, Sichuan China.</title>
        <authorList>
            <person name="Tang J."/>
            <person name="Daroch M."/>
            <person name="Li L."/>
            <person name="Waleron K."/>
            <person name="Waleron M."/>
            <person name="Waleron M."/>
        </authorList>
    </citation>
    <scope>NUCLEOTIDE SEQUENCE [LARGE SCALE GENOMIC DNA]</scope>
    <source>
        <strain evidence="2 3">PKUAC-SCTA183</strain>
    </source>
</reference>
<dbReference type="KEGG" id="theu:HPC62_10505"/>